<organism evidence="1 2">
    <name type="scientific">Hamiltosporidium magnivora</name>
    <dbReference type="NCBI Taxonomy" id="148818"/>
    <lineage>
        <taxon>Eukaryota</taxon>
        <taxon>Fungi</taxon>
        <taxon>Fungi incertae sedis</taxon>
        <taxon>Microsporidia</taxon>
        <taxon>Dubosqiidae</taxon>
        <taxon>Hamiltosporidium</taxon>
    </lineage>
</organism>
<comment type="caution">
    <text evidence="1">The sequence shown here is derived from an EMBL/GenBank/DDBJ whole genome shotgun (WGS) entry which is preliminary data.</text>
</comment>
<dbReference type="VEuPathDB" id="MicrosporidiaDB:CWI39_0601p0020"/>
<sequence length="198" mass="23309">MINNFNSEETDLIFAIRMCLEKCYEYKITTQHLFVDYNWRRRLIVQYLIDTQYLAYAENLAIVDTKQEDIESTLRILAAESGKAGLKINEVKTKYILMSSVYEYPRNSLKIGSYIFERVSSFKYLGSAKSKYEKAKYKTIIRLVVLYASETLDMTKKRRGFMPNIWERKIPRKKRIVGKGRKDPKKAQCIALEKLGEK</sequence>
<evidence type="ECO:0008006" key="3">
    <source>
        <dbReference type="Google" id="ProtNLM"/>
    </source>
</evidence>
<dbReference type="AlphaFoldDB" id="A0A4V2JWU3"/>
<evidence type="ECO:0000313" key="2">
    <source>
        <dbReference type="Proteomes" id="UP000291404"/>
    </source>
</evidence>
<protein>
    <recommendedName>
        <fullName evidence="3">Reverse transcriptase domain-containing protein</fullName>
    </recommendedName>
</protein>
<name>A0A4V2JWU3_9MICR</name>
<gene>
    <name evidence="1" type="ORF">CWI36_0070p0030</name>
</gene>
<keyword evidence="2" id="KW-1185">Reference proteome</keyword>
<evidence type="ECO:0000313" key="1">
    <source>
        <dbReference type="EMBL" id="TBU09032.1"/>
    </source>
</evidence>
<dbReference type="Proteomes" id="UP000291404">
    <property type="component" value="Unassembled WGS sequence"/>
</dbReference>
<accession>A0A4V2JWU3</accession>
<proteinExistence type="predicted"/>
<dbReference type="EMBL" id="PITI01000070">
    <property type="protein sequence ID" value="TBU09032.1"/>
    <property type="molecule type" value="Genomic_DNA"/>
</dbReference>
<reference evidence="1 2" key="1">
    <citation type="submission" date="2017-12" db="EMBL/GenBank/DDBJ databases">
        <authorList>
            <person name="Pombert J.-F."/>
            <person name="Haag K.L."/>
            <person name="Ebert D."/>
        </authorList>
    </citation>
    <scope>NUCLEOTIDE SEQUENCE [LARGE SCALE GENOMIC DNA]</scope>
    <source>
        <strain evidence="1">BE-OM-2</strain>
    </source>
</reference>
<dbReference type="VEuPathDB" id="MicrosporidiaDB:CWI36_0070p0030"/>